<dbReference type="AlphaFoldDB" id="A0A6N9TJQ4"/>
<dbReference type="InterPro" id="IPR052155">
    <property type="entry name" value="Biofilm_reg_signaling"/>
</dbReference>
<evidence type="ECO:0000259" key="4">
    <source>
        <dbReference type="PROSITE" id="PS50883"/>
    </source>
</evidence>
<dbReference type="InterPro" id="IPR001633">
    <property type="entry name" value="EAL_dom"/>
</dbReference>
<dbReference type="Gene3D" id="3.30.450.20">
    <property type="entry name" value="PAS domain"/>
    <property type="match status" value="1"/>
</dbReference>
<dbReference type="CDD" id="cd01948">
    <property type="entry name" value="EAL"/>
    <property type="match status" value="1"/>
</dbReference>
<dbReference type="PROSITE" id="PS50113">
    <property type="entry name" value="PAC"/>
    <property type="match status" value="1"/>
</dbReference>
<dbReference type="SMART" id="SM00267">
    <property type="entry name" value="GGDEF"/>
    <property type="match status" value="1"/>
</dbReference>
<protein>
    <submittedName>
        <fullName evidence="6">EAL domain-containing protein</fullName>
    </submittedName>
</protein>
<dbReference type="Pfam" id="PF00989">
    <property type="entry name" value="PAS"/>
    <property type="match status" value="1"/>
</dbReference>
<dbReference type="PANTHER" id="PTHR44757:SF2">
    <property type="entry name" value="BIOFILM ARCHITECTURE MAINTENANCE PROTEIN MBAA"/>
    <property type="match status" value="1"/>
</dbReference>
<evidence type="ECO:0000313" key="7">
    <source>
        <dbReference type="Proteomes" id="UP000469346"/>
    </source>
</evidence>
<evidence type="ECO:0000256" key="1">
    <source>
        <dbReference type="SAM" id="Phobius"/>
    </source>
</evidence>
<dbReference type="SUPFAM" id="SSF55073">
    <property type="entry name" value="Nucleotide cyclase"/>
    <property type="match status" value="1"/>
</dbReference>
<dbReference type="EMBL" id="JAAGRR010000006">
    <property type="protein sequence ID" value="NDY41492.1"/>
    <property type="molecule type" value="Genomic_DNA"/>
</dbReference>
<feature type="transmembrane region" description="Helical" evidence="1">
    <location>
        <begin position="20"/>
        <end position="40"/>
    </location>
</feature>
<accession>A0A6N9TJQ4</accession>
<dbReference type="PROSITE" id="PS50883">
    <property type="entry name" value="EAL"/>
    <property type="match status" value="1"/>
</dbReference>
<dbReference type="NCBIfam" id="TIGR00254">
    <property type="entry name" value="GGDEF"/>
    <property type="match status" value="1"/>
</dbReference>
<feature type="domain" description="EAL" evidence="4">
    <location>
        <begin position="753"/>
        <end position="1007"/>
    </location>
</feature>
<comment type="caution">
    <text evidence="6">The sequence shown here is derived from an EMBL/GenBank/DDBJ whole genome shotgun (WGS) entry which is preliminary data.</text>
</comment>
<dbReference type="SUPFAM" id="SSF141868">
    <property type="entry name" value="EAL domain-like"/>
    <property type="match status" value="1"/>
</dbReference>
<evidence type="ECO:0000313" key="6">
    <source>
        <dbReference type="EMBL" id="NDY41492.1"/>
    </source>
</evidence>
<dbReference type="SUPFAM" id="SSF55781">
    <property type="entry name" value="GAF domain-like"/>
    <property type="match status" value="2"/>
</dbReference>
<dbReference type="InterPro" id="IPR035965">
    <property type="entry name" value="PAS-like_dom_sf"/>
</dbReference>
<dbReference type="Gene3D" id="3.30.450.40">
    <property type="match status" value="2"/>
</dbReference>
<keyword evidence="1" id="KW-1133">Transmembrane helix</keyword>
<feature type="domain" description="PAS" evidence="2">
    <location>
        <begin position="274"/>
        <end position="312"/>
    </location>
</feature>
<dbReference type="SUPFAM" id="SSF55785">
    <property type="entry name" value="PYP-like sensor domain (PAS domain)"/>
    <property type="match status" value="1"/>
</dbReference>
<dbReference type="InterPro" id="IPR003018">
    <property type="entry name" value="GAF"/>
</dbReference>
<dbReference type="CDD" id="cd01949">
    <property type="entry name" value="GGDEF"/>
    <property type="match status" value="1"/>
</dbReference>
<name>A0A6N9TJQ4_DISTH</name>
<dbReference type="Pfam" id="PF00990">
    <property type="entry name" value="GGDEF"/>
    <property type="match status" value="1"/>
</dbReference>
<dbReference type="SMART" id="SM00052">
    <property type="entry name" value="EAL"/>
    <property type="match status" value="1"/>
</dbReference>
<dbReference type="Pfam" id="PF00563">
    <property type="entry name" value="EAL"/>
    <property type="match status" value="1"/>
</dbReference>
<dbReference type="SMART" id="SM00065">
    <property type="entry name" value="GAF"/>
    <property type="match status" value="2"/>
</dbReference>
<dbReference type="Gene3D" id="3.30.70.270">
    <property type="match status" value="1"/>
</dbReference>
<gene>
    <name evidence="6" type="ORF">G3N55_01315</name>
</gene>
<dbReference type="InterPro" id="IPR013767">
    <property type="entry name" value="PAS_fold"/>
</dbReference>
<organism evidence="6 7">
    <name type="scientific">Dissulfurirhabdus thermomarina</name>
    <dbReference type="NCBI Taxonomy" id="1765737"/>
    <lineage>
        <taxon>Bacteria</taxon>
        <taxon>Deltaproteobacteria</taxon>
        <taxon>Dissulfurirhabdaceae</taxon>
        <taxon>Dissulfurirhabdus</taxon>
    </lineage>
</organism>
<dbReference type="PROSITE" id="PS50112">
    <property type="entry name" value="PAS"/>
    <property type="match status" value="1"/>
</dbReference>
<dbReference type="InterPro" id="IPR029787">
    <property type="entry name" value="Nucleotide_cyclase"/>
</dbReference>
<keyword evidence="7" id="KW-1185">Reference proteome</keyword>
<keyword evidence="1" id="KW-0812">Transmembrane</keyword>
<dbReference type="PANTHER" id="PTHR44757">
    <property type="entry name" value="DIGUANYLATE CYCLASE DGCP"/>
    <property type="match status" value="1"/>
</dbReference>
<feature type="domain" description="PAC" evidence="3">
    <location>
        <begin position="354"/>
        <end position="405"/>
    </location>
</feature>
<evidence type="ECO:0000259" key="3">
    <source>
        <dbReference type="PROSITE" id="PS50113"/>
    </source>
</evidence>
<dbReference type="NCBIfam" id="TIGR00229">
    <property type="entry name" value="sensory_box"/>
    <property type="match status" value="1"/>
</dbReference>
<dbReference type="CDD" id="cd00130">
    <property type="entry name" value="PAS"/>
    <property type="match status" value="1"/>
</dbReference>
<dbReference type="GO" id="GO:0006355">
    <property type="term" value="P:regulation of DNA-templated transcription"/>
    <property type="evidence" value="ECO:0007669"/>
    <property type="project" value="InterPro"/>
</dbReference>
<feature type="domain" description="GGDEF" evidence="5">
    <location>
        <begin position="610"/>
        <end position="744"/>
    </location>
</feature>
<dbReference type="InterPro" id="IPR000014">
    <property type="entry name" value="PAS"/>
</dbReference>
<dbReference type="RefSeq" id="WP_163297653.1">
    <property type="nucleotide sequence ID" value="NZ_JAAGRR010000006.1"/>
</dbReference>
<dbReference type="InterPro" id="IPR029016">
    <property type="entry name" value="GAF-like_dom_sf"/>
</dbReference>
<evidence type="ECO:0000259" key="5">
    <source>
        <dbReference type="PROSITE" id="PS50887"/>
    </source>
</evidence>
<dbReference type="InterPro" id="IPR035919">
    <property type="entry name" value="EAL_sf"/>
</dbReference>
<dbReference type="InterPro" id="IPR043128">
    <property type="entry name" value="Rev_trsase/Diguanyl_cyclase"/>
</dbReference>
<reference evidence="6 7" key="1">
    <citation type="submission" date="2020-02" db="EMBL/GenBank/DDBJ databases">
        <title>Comparative genomics of sulfur disproportionating microorganisms.</title>
        <authorList>
            <person name="Ward L.M."/>
            <person name="Bertran E."/>
            <person name="Johnston D.T."/>
        </authorList>
    </citation>
    <scope>NUCLEOTIDE SEQUENCE [LARGE SCALE GENOMIC DNA]</scope>
    <source>
        <strain evidence="6 7">DSM 100025</strain>
    </source>
</reference>
<proteinExistence type="predicted"/>
<dbReference type="Gene3D" id="3.20.20.450">
    <property type="entry name" value="EAL domain"/>
    <property type="match status" value="1"/>
</dbReference>
<dbReference type="SMART" id="SM00091">
    <property type="entry name" value="PAS"/>
    <property type="match status" value="1"/>
</dbReference>
<dbReference type="Pfam" id="PF01590">
    <property type="entry name" value="GAF"/>
    <property type="match status" value="1"/>
</dbReference>
<dbReference type="InterPro" id="IPR000700">
    <property type="entry name" value="PAS-assoc_C"/>
</dbReference>
<sequence length="1024" mass="111871">MHRTRTRRHPAAWRRPSRRFWGWFIGGVLLYLLVESLGHLVFFPGTPLSRALFPTAPHELWMRGVALAALAASALLYRRALLREVRALKVHRMNRLLALLGEVVTTTLRAGDRDTLFREACRIAVETGGLRMAWIGLVAPDGAVEPAAAHGHGLDYLEGLRVSVDEADPRSRGPTGRAILEGRPQVMNDIAADGAMRPWREAALRRGFRSSAAFPLVARGRILGALNVYADVPNYFEADEVEILDRAAQGVSFALELLRHRLDTVAYQYRLREKEREVRLLLDSTAEGLLGLDPAGRCTFANDAALRLLGYEAASDLLGQNLHALVHHTREDGTPHIQQDCRICRAVVGGEIVHADDDLFWRCDGTSFPVEYWARPVVRDGHTVGVVLTFLDITERRAMERDLRRRLDMEARLNRLAQLLITHREAAPGEALAILSEAAGAERAGIYRWSASEGFARVASWHARGAPAPEAGPVAPDPAAAAWLREAMAGGDAAVVMDVSALPPGAGGLRISPPGGKTGALLAVPLDLPGGAPFGFLAFSGRARPDAWHPEDVRAVRTAAAMLAGYYARREAEVRLDYLSRHDPVTGLPNIAAFRDHLRRHLAVAKRQEAGAAVLLVELANFADVVESRGHETAERVLRKAAGLFTRCLREEDTVARTGAHQFGVLLPEVDDPEGAVAVGLKLVQALTPTLRLKDGAEVYLEVQVGAALFPENGADPEALIRSANVALNRARCEGPNNVRLCTAEMNRQVMDRLRLEGELRAAVERREFTVHFQPKVDVAEGRATGVEALVRWQRPGGRLEPPGAFIPMLEKTGLIVPAGRWVLEEACRRMMEWRRRGLPPLALSVNLSGRQFAARNLVEMVADCLQATGFPPGELVLEVTETMAIRNLEANLQVFNRLRGLGVRIALDDFGKEYSSFGYLKQLPVDELKIDRAFLANVPADREGAAILRAMVAMAHALNLKITAEGVETGEQWAFLKEVGCDEAQGFLFGHPEPPEALEAVLVRSAAPPGEPSAAPAGKAPLH</sequence>
<dbReference type="Proteomes" id="UP000469346">
    <property type="component" value="Unassembled WGS sequence"/>
</dbReference>
<dbReference type="Pfam" id="PF13185">
    <property type="entry name" value="GAF_2"/>
    <property type="match status" value="1"/>
</dbReference>
<evidence type="ECO:0000259" key="2">
    <source>
        <dbReference type="PROSITE" id="PS50112"/>
    </source>
</evidence>
<keyword evidence="1" id="KW-0472">Membrane</keyword>
<dbReference type="PROSITE" id="PS50887">
    <property type="entry name" value="GGDEF"/>
    <property type="match status" value="1"/>
</dbReference>
<dbReference type="InterPro" id="IPR000160">
    <property type="entry name" value="GGDEF_dom"/>
</dbReference>